<accession>A0AA37TE73</accession>
<dbReference type="AlphaFoldDB" id="A0AA37TE73"/>
<organism evidence="1 2">
    <name type="scientific">Methylobacterium tardum</name>
    <dbReference type="NCBI Taxonomy" id="374432"/>
    <lineage>
        <taxon>Bacteria</taxon>
        <taxon>Pseudomonadati</taxon>
        <taxon>Pseudomonadota</taxon>
        <taxon>Alphaproteobacteria</taxon>
        <taxon>Hyphomicrobiales</taxon>
        <taxon>Methylobacteriaceae</taxon>
        <taxon>Methylobacterium</taxon>
    </lineage>
</organism>
<keyword evidence="2" id="KW-1185">Reference proteome</keyword>
<dbReference type="EMBL" id="BSPL01000020">
    <property type="protein sequence ID" value="GLS72321.1"/>
    <property type="molecule type" value="Genomic_DNA"/>
</dbReference>
<sequence>MQTQVSDDLMQGAGKIAQFLFGSEKQARKIYYLEEKGQIPTFRMGSTICARKSTILAWIEEREGRRPAQ</sequence>
<name>A0AA37TE73_9HYPH</name>
<comment type="caution">
    <text evidence="1">The sequence shown here is derived from an EMBL/GenBank/DDBJ whole genome shotgun (WGS) entry which is preliminary data.</text>
</comment>
<dbReference type="Proteomes" id="UP001157440">
    <property type="component" value="Unassembled WGS sequence"/>
</dbReference>
<reference evidence="2" key="1">
    <citation type="journal article" date="2019" name="Int. J. Syst. Evol. Microbiol.">
        <title>The Global Catalogue of Microorganisms (GCM) 10K type strain sequencing project: providing services to taxonomists for standard genome sequencing and annotation.</title>
        <authorList>
            <consortium name="The Broad Institute Genomics Platform"/>
            <consortium name="The Broad Institute Genome Sequencing Center for Infectious Disease"/>
            <person name="Wu L."/>
            <person name="Ma J."/>
        </authorList>
    </citation>
    <scope>NUCLEOTIDE SEQUENCE [LARGE SCALE GENOMIC DNA]</scope>
    <source>
        <strain evidence="2">NBRC 103632</strain>
    </source>
</reference>
<proteinExistence type="predicted"/>
<protein>
    <submittedName>
        <fullName evidence="1">Uncharacterized protein</fullName>
    </submittedName>
</protein>
<dbReference type="RefSeq" id="WP_238198399.1">
    <property type="nucleotide sequence ID" value="NZ_BPQZ01000024.1"/>
</dbReference>
<gene>
    <name evidence="1" type="ORF">GCM10007890_43340</name>
</gene>
<evidence type="ECO:0000313" key="2">
    <source>
        <dbReference type="Proteomes" id="UP001157440"/>
    </source>
</evidence>
<evidence type="ECO:0000313" key="1">
    <source>
        <dbReference type="EMBL" id="GLS72321.1"/>
    </source>
</evidence>